<organism evidence="2 3">
    <name type="scientific">Phaedon cochleariae</name>
    <name type="common">Mustard beetle</name>
    <dbReference type="NCBI Taxonomy" id="80249"/>
    <lineage>
        <taxon>Eukaryota</taxon>
        <taxon>Metazoa</taxon>
        <taxon>Ecdysozoa</taxon>
        <taxon>Arthropoda</taxon>
        <taxon>Hexapoda</taxon>
        <taxon>Insecta</taxon>
        <taxon>Pterygota</taxon>
        <taxon>Neoptera</taxon>
        <taxon>Endopterygota</taxon>
        <taxon>Coleoptera</taxon>
        <taxon>Polyphaga</taxon>
        <taxon>Cucujiformia</taxon>
        <taxon>Chrysomeloidea</taxon>
        <taxon>Chrysomelidae</taxon>
        <taxon>Chrysomelinae</taxon>
        <taxon>Chrysomelini</taxon>
        <taxon>Phaedon</taxon>
    </lineage>
</organism>
<evidence type="ECO:0008006" key="4">
    <source>
        <dbReference type="Google" id="ProtNLM"/>
    </source>
</evidence>
<dbReference type="PANTHER" id="PTHR13601">
    <property type="entry name" value="GAMETOGENETIN-BINDING PROTEIN 2"/>
    <property type="match status" value="1"/>
</dbReference>
<reference evidence="2" key="2">
    <citation type="submission" date="2022-10" db="EMBL/GenBank/DDBJ databases">
        <authorList>
            <consortium name="ENA_rothamsted_submissions"/>
            <consortium name="culmorum"/>
            <person name="King R."/>
        </authorList>
    </citation>
    <scope>NUCLEOTIDE SEQUENCE</scope>
</reference>
<name>A0A9P0DKV0_PHACE</name>
<dbReference type="OrthoDB" id="2422440at2759"/>
<dbReference type="InterPro" id="IPR026073">
    <property type="entry name" value="GGNBP2"/>
</dbReference>
<reference evidence="2" key="1">
    <citation type="submission" date="2022-01" db="EMBL/GenBank/DDBJ databases">
        <authorList>
            <person name="King R."/>
        </authorList>
    </citation>
    <scope>NUCLEOTIDE SEQUENCE</scope>
</reference>
<evidence type="ECO:0000313" key="2">
    <source>
        <dbReference type="EMBL" id="CAH1154074.1"/>
    </source>
</evidence>
<evidence type="ECO:0000313" key="3">
    <source>
        <dbReference type="Proteomes" id="UP001153737"/>
    </source>
</evidence>
<feature type="region of interest" description="Disordered" evidence="1">
    <location>
        <begin position="455"/>
        <end position="474"/>
    </location>
</feature>
<evidence type="ECO:0000256" key="1">
    <source>
        <dbReference type="SAM" id="MobiDB-lite"/>
    </source>
</evidence>
<keyword evidence="3" id="KW-1185">Reference proteome</keyword>
<dbReference type="Proteomes" id="UP001153737">
    <property type="component" value="Chromosome 15"/>
</dbReference>
<proteinExistence type="predicted"/>
<dbReference type="GO" id="GO:0005737">
    <property type="term" value="C:cytoplasm"/>
    <property type="evidence" value="ECO:0007669"/>
    <property type="project" value="TreeGrafter"/>
</dbReference>
<accession>A0A9P0DKV0</accession>
<dbReference type="GO" id="GO:0005634">
    <property type="term" value="C:nucleus"/>
    <property type="evidence" value="ECO:0007669"/>
    <property type="project" value="TreeGrafter"/>
</dbReference>
<gene>
    <name evidence="2" type="ORF">PHAECO_LOCUS4776</name>
</gene>
<dbReference type="EMBL" id="OU896721">
    <property type="protein sequence ID" value="CAH1154074.1"/>
    <property type="molecule type" value="Genomic_DNA"/>
</dbReference>
<sequence length="649" mass="73947">MSNKEKLPKLVDVYRPSNPVGRRQLPLVVDENLTLVMDVKSSGIICDNQVLRGKDLEEFAYKWGVLSPQELQNALQITKSELMHVLNQNVPCVGCRRSVDRLYYQLFKFGHPTLDPLIVKSDGTITIKDDKQAYPILGSIFHDHSVRLAKLIENQPKRNKKSVRCLLHSLDSQRTRPLTPVWRDVWDCMKPDCKKDVCIIEASSLHSTLETYLRKHRFCGECRTKVLKAYTLLVEEPEPTKEKGYVSSLYSGIKRCLPDKHIHLQTKTDYITKLISRAEPELLGSRRERHAKTLEIAQEEVLTCLGICMYERLHRVYMRMREEECTCQVFAAVAVHTLSRSFEQAVERIRGVSQLELLYAEFAREEQQKQIRREQKKIKRKRKKGKTADLEGKENCADCCDNDDDDEEEKECSCPNDKNDSTASLTCYECEQLQPPEQGGGRKCGGGEDYDDYDAKGGKRGGGKKEGGCEGEGWTEECKCDSEVKDGRKGFACKCDTRPLGYYGDFHAKKDLGSNSDHYHDCGYSSENNNGCCETGSLTSSLSSSPEGSELACSDTCCQHDTDYIAHCRLSYGGNGQQLSLQEMLEVHSDDDDEECYITPEEVREFESNNRQVFEKRQELRETLQKRFAQFCVEGPVPRILLQTKYASN</sequence>
<feature type="compositionally biased region" description="Basic and acidic residues" evidence="1">
    <location>
        <begin position="455"/>
        <end position="468"/>
    </location>
</feature>
<protein>
    <recommendedName>
        <fullName evidence="4">Gametogenetin-binding protein 2-like</fullName>
    </recommendedName>
</protein>
<dbReference type="AlphaFoldDB" id="A0A9P0DKV0"/>
<dbReference type="PANTHER" id="PTHR13601:SF2">
    <property type="entry name" value="GAMETOGENETIN-BINDING PROTEIN 2"/>
    <property type="match status" value="1"/>
</dbReference>